<dbReference type="PANTHER" id="PTHR45947:SF3">
    <property type="entry name" value="SULFOQUINOVOSYL TRANSFERASE SQD2"/>
    <property type="match status" value="1"/>
</dbReference>
<keyword evidence="2" id="KW-0328">Glycosyltransferase</keyword>
<evidence type="ECO:0000259" key="4">
    <source>
        <dbReference type="Pfam" id="PF13579"/>
    </source>
</evidence>
<dbReference type="CDD" id="cd03794">
    <property type="entry name" value="GT4_WbuB-like"/>
    <property type="match status" value="1"/>
</dbReference>
<dbReference type="EMBL" id="BAAAOF010000003">
    <property type="protein sequence ID" value="GAA1926693.1"/>
    <property type="molecule type" value="Genomic_DNA"/>
</dbReference>
<organism evidence="5 6">
    <name type="scientific">Microbacterium aoyamense</name>
    <dbReference type="NCBI Taxonomy" id="344166"/>
    <lineage>
        <taxon>Bacteria</taxon>
        <taxon>Bacillati</taxon>
        <taxon>Actinomycetota</taxon>
        <taxon>Actinomycetes</taxon>
        <taxon>Micrococcales</taxon>
        <taxon>Microbacteriaceae</taxon>
        <taxon>Microbacterium</taxon>
    </lineage>
</organism>
<evidence type="ECO:0000313" key="5">
    <source>
        <dbReference type="EMBL" id="GAA1926693.1"/>
    </source>
</evidence>
<keyword evidence="6" id="KW-1185">Reference proteome</keyword>
<dbReference type="InterPro" id="IPR028098">
    <property type="entry name" value="Glyco_trans_4-like_N"/>
</dbReference>
<accession>A0ABN2PN85</accession>
<evidence type="ECO:0000256" key="1">
    <source>
        <dbReference type="ARBA" id="ARBA00021292"/>
    </source>
</evidence>
<reference evidence="5 6" key="1">
    <citation type="journal article" date="2019" name="Int. J. Syst. Evol. Microbiol.">
        <title>The Global Catalogue of Microorganisms (GCM) 10K type strain sequencing project: providing services to taxonomists for standard genome sequencing and annotation.</title>
        <authorList>
            <consortium name="The Broad Institute Genomics Platform"/>
            <consortium name="The Broad Institute Genome Sequencing Center for Infectious Disease"/>
            <person name="Wu L."/>
            <person name="Ma J."/>
        </authorList>
    </citation>
    <scope>NUCLEOTIDE SEQUENCE [LARGE SCALE GENOMIC DNA]</scope>
    <source>
        <strain evidence="5 6">JCM 14900</strain>
    </source>
</reference>
<name>A0ABN2PN85_9MICO</name>
<comment type="caution">
    <text evidence="5">The sequence shown here is derived from an EMBL/GenBank/DDBJ whole genome shotgun (WGS) entry which is preliminary data.</text>
</comment>
<evidence type="ECO:0000256" key="3">
    <source>
        <dbReference type="ARBA" id="ARBA00022679"/>
    </source>
</evidence>
<dbReference type="SUPFAM" id="SSF53756">
    <property type="entry name" value="UDP-Glycosyltransferase/glycogen phosphorylase"/>
    <property type="match status" value="1"/>
</dbReference>
<evidence type="ECO:0000256" key="2">
    <source>
        <dbReference type="ARBA" id="ARBA00022676"/>
    </source>
</evidence>
<dbReference type="PANTHER" id="PTHR45947">
    <property type="entry name" value="SULFOQUINOVOSYL TRANSFERASE SQD2"/>
    <property type="match status" value="1"/>
</dbReference>
<dbReference type="InterPro" id="IPR050194">
    <property type="entry name" value="Glycosyltransferase_grp1"/>
</dbReference>
<keyword evidence="3" id="KW-0808">Transferase</keyword>
<dbReference type="Proteomes" id="UP001501343">
    <property type="component" value="Unassembled WGS sequence"/>
</dbReference>
<proteinExistence type="predicted"/>
<protein>
    <recommendedName>
        <fullName evidence="1">D-inositol 3-phosphate glycosyltransferase</fullName>
    </recommendedName>
</protein>
<evidence type="ECO:0000313" key="6">
    <source>
        <dbReference type="Proteomes" id="UP001501343"/>
    </source>
</evidence>
<dbReference type="Pfam" id="PF13579">
    <property type="entry name" value="Glyco_trans_4_4"/>
    <property type="match status" value="1"/>
</dbReference>
<gene>
    <name evidence="5" type="ORF">GCM10009775_18600</name>
</gene>
<sequence length="371" mass="38881">MPEPSAASFRIAALARASADDGADVTVLTSTAPRGAGTAAPVRGVRVRRAPVLRDVAGAIRGYIPYLSFDLPVFFRMLFSRADVFVAEAPPTTGLVALVAARLRRRPLVYYPGDVWTDGVISMGAPDAVVGVMRAVERRVLRGARTILSVSPEVTERLVAIGADPARIVLVGNGIDTDTFMPSVAAPEVERPYFVYAGTMSEWQRPEAFVEALAQVEDVDLRFFGGGTSLPAIEAAAARLTPGRVHIGGVVSPAESAAWMRGAVAALVSIVPGIGYDFARPTKTYAAAAVGTPVLYAGAETGGRIVTDAGLGEAVALDAAEIADAMRRLLASRDDAERSREARSSWAKANVSLAGVGRRAAEAVAAVARRR</sequence>
<feature type="domain" description="Glycosyltransferase subfamily 4-like N-terminal" evidence="4">
    <location>
        <begin position="10"/>
        <end position="174"/>
    </location>
</feature>
<dbReference type="Gene3D" id="3.40.50.2000">
    <property type="entry name" value="Glycogen Phosphorylase B"/>
    <property type="match status" value="2"/>
</dbReference>